<feature type="transmembrane region" description="Helical" evidence="7">
    <location>
        <begin position="117"/>
        <end position="136"/>
    </location>
</feature>
<evidence type="ECO:0000256" key="2">
    <source>
        <dbReference type="ARBA" id="ARBA00007430"/>
    </source>
</evidence>
<evidence type="ECO:0000256" key="7">
    <source>
        <dbReference type="SAM" id="Phobius"/>
    </source>
</evidence>
<keyword evidence="3" id="KW-1003">Cell membrane</keyword>
<name>A0A059G350_9PROT</name>
<proteinExistence type="inferred from homology"/>
<feature type="transmembrane region" description="Helical" evidence="7">
    <location>
        <begin position="440"/>
        <end position="465"/>
    </location>
</feature>
<comment type="subcellular location">
    <subcellularLocation>
        <location evidence="1">Cell membrane</location>
        <topology evidence="1">Multi-pass membrane protein</topology>
    </subcellularLocation>
</comment>
<evidence type="ECO:0000256" key="3">
    <source>
        <dbReference type="ARBA" id="ARBA00022475"/>
    </source>
</evidence>
<dbReference type="PANTHER" id="PTHR30250:SF10">
    <property type="entry name" value="LIPOPOLYSACCHARIDE BIOSYNTHESIS PROTEIN WZXC"/>
    <property type="match status" value="1"/>
</dbReference>
<protein>
    <submittedName>
        <fullName evidence="8">Polysaccharide biosynthesis protein</fullName>
    </submittedName>
</protein>
<accession>A0A059G350</accession>
<feature type="transmembrane region" description="Helical" evidence="7">
    <location>
        <begin position="12"/>
        <end position="37"/>
    </location>
</feature>
<gene>
    <name evidence="8" type="ORF">HOC_16386</name>
</gene>
<feature type="transmembrane region" description="Helical" evidence="7">
    <location>
        <begin position="82"/>
        <end position="105"/>
    </location>
</feature>
<evidence type="ECO:0000256" key="5">
    <source>
        <dbReference type="ARBA" id="ARBA00022989"/>
    </source>
</evidence>
<dbReference type="Proteomes" id="UP000024942">
    <property type="component" value="Unassembled WGS sequence"/>
</dbReference>
<dbReference type="AlphaFoldDB" id="A0A059G350"/>
<feature type="transmembrane region" description="Helical" evidence="7">
    <location>
        <begin position="148"/>
        <end position="168"/>
    </location>
</feature>
<dbReference type="Pfam" id="PF13440">
    <property type="entry name" value="Polysacc_synt_3"/>
    <property type="match status" value="1"/>
</dbReference>
<feature type="transmembrane region" description="Helical" evidence="7">
    <location>
        <begin position="381"/>
        <end position="401"/>
    </location>
</feature>
<dbReference type="PATRIC" id="fig|1280953.3.peg.3284"/>
<dbReference type="OrthoDB" id="9770347at2"/>
<feature type="transmembrane region" description="Helical" evidence="7">
    <location>
        <begin position="292"/>
        <end position="316"/>
    </location>
</feature>
<feature type="transmembrane region" description="Helical" evidence="7">
    <location>
        <begin position="322"/>
        <end position="343"/>
    </location>
</feature>
<keyword evidence="9" id="KW-1185">Reference proteome</keyword>
<evidence type="ECO:0000256" key="6">
    <source>
        <dbReference type="ARBA" id="ARBA00023136"/>
    </source>
</evidence>
<dbReference type="PANTHER" id="PTHR30250">
    <property type="entry name" value="PST FAMILY PREDICTED COLANIC ACID TRANSPORTER"/>
    <property type="match status" value="1"/>
</dbReference>
<dbReference type="CDD" id="cd13127">
    <property type="entry name" value="MATE_tuaB_like"/>
    <property type="match status" value="1"/>
</dbReference>
<keyword evidence="4 7" id="KW-0812">Transmembrane</keyword>
<feature type="transmembrane region" description="Helical" evidence="7">
    <location>
        <begin position="43"/>
        <end position="61"/>
    </location>
</feature>
<comment type="similarity">
    <text evidence="2">Belongs to the polysaccharide synthase family.</text>
</comment>
<organism evidence="8 9">
    <name type="scientific">Hyphomonas oceanitis SCH89</name>
    <dbReference type="NCBI Taxonomy" id="1280953"/>
    <lineage>
        <taxon>Bacteria</taxon>
        <taxon>Pseudomonadati</taxon>
        <taxon>Pseudomonadota</taxon>
        <taxon>Alphaproteobacteria</taxon>
        <taxon>Hyphomonadales</taxon>
        <taxon>Hyphomonadaceae</taxon>
        <taxon>Hyphomonas</taxon>
    </lineage>
</organism>
<comment type="caution">
    <text evidence="8">The sequence shown here is derived from an EMBL/GenBank/DDBJ whole genome shotgun (WGS) entry which is preliminary data.</text>
</comment>
<evidence type="ECO:0000256" key="4">
    <source>
        <dbReference type="ARBA" id="ARBA00022692"/>
    </source>
</evidence>
<evidence type="ECO:0000313" key="9">
    <source>
        <dbReference type="Proteomes" id="UP000024942"/>
    </source>
</evidence>
<sequence length="496" mass="52850">MTQSLLRRAGKAVALNALGNWFGMAGSMLSLVFIARLLSPMDFGIFGMTLVIFSIPEIFASGSLNDALIQRRDLQAGHISSVFMQSLVLAAVFWLGINFAAPLIAHAFDHAELVPMIRLFSISLFIGALTSVPAALLQRDLRYSEITLVDVMGTIVAAVVGIVLAFTLQSAWALIYMELARRVVRLIAFTAMAKWKPSFKSSWAETRELSRFNSFNMATKVVVAADGTVSRGLVGAILGPAALGMFNMAVRLLDQAKAAFVTPFAAVSLPVAAQTQHDLPTLYRAIEGAMKLAALIAYPTFIGACVLAPVAIPVVFGDQWVPAVPTIQVFLLMGLRTPTTAFNSGVLNGVGRVDWTFKISLVGLVLTVLAVGATIHIGLEAVALAMFAQTLVTWALGAYAVKSSIGFPMKRQVIAGSSAFLASVIMGVIVWVSMQMIQDSIHALLEMVILVSVGVVSYVGALSLLSPTLAKRIVQALIMVAQGRREEAITIAKGAV</sequence>
<keyword evidence="5 7" id="KW-1133">Transmembrane helix</keyword>
<dbReference type="STRING" id="1280953.HOC_16386"/>
<dbReference type="GO" id="GO:0005886">
    <property type="term" value="C:plasma membrane"/>
    <property type="evidence" value="ECO:0007669"/>
    <property type="project" value="UniProtKB-SubCell"/>
</dbReference>
<dbReference type="InterPro" id="IPR050833">
    <property type="entry name" value="Poly_Biosynth_Transport"/>
</dbReference>
<dbReference type="eggNOG" id="COG2244">
    <property type="taxonomic scope" value="Bacteria"/>
</dbReference>
<keyword evidence="6 7" id="KW-0472">Membrane</keyword>
<dbReference type="EMBL" id="ARYL01000032">
    <property type="protein sequence ID" value="KDA01241.1"/>
    <property type="molecule type" value="Genomic_DNA"/>
</dbReference>
<feature type="transmembrane region" description="Helical" evidence="7">
    <location>
        <begin position="355"/>
        <end position="375"/>
    </location>
</feature>
<reference evidence="8 9" key="1">
    <citation type="journal article" date="2014" name="Antonie Van Leeuwenhoek">
        <title>Hyphomonas beringensis sp. nov. and Hyphomonas chukchiensis sp. nov., isolated from surface seawater of the Bering Sea and Chukchi Sea.</title>
        <authorList>
            <person name="Li C."/>
            <person name="Lai Q."/>
            <person name="Li G."/>
            <person name="Dong C."/>
            <person name="Wang J."/>
            <person name="Liao Y."/>
            <person name="Shao Z."/>
        </authorList>
    </citation>
    <scope>NUCLEOTIDE SEQUENCE [LARGE SCALE GENOMIC DNA]</scope>
    <source>
        <strain evidence="8 9">SCH89</strain>
    </source>
</reference>
<evidence type="ECO:0000256" key="1">
    <source>
        <dbReference type="ARBA" id="ARBA00004651"/>
    </source>
</evidence>
<feature type="transmembrane region" description="Helical" evidence="7">
    <location>
        <begin position="413"/>
        <end position="434"/>
    </location>
</feature>
<evidence type="ECO:0000313" key="8">
    <source>
        <dbReference type="EMBL" id="KDA01241.1"/>
    </source>
</evidence>